<organism evidence="2">
    <name type="scientific">Vibrio alginolyticus</name>
    <dbReference type="NCBI Taxonomy" id="663"/>
    <lineage>
        <taxon>Bacteria</taxon>
        <taxon>Pseudomonadati</taxon>
        <taxon>Pseudomonadota</taxon>
        <taxon>Gammaproteobacteria</taxon>
        <taxon>Vibrionales</taxon>
        <taxon>Vibrionaceae</taxon>
        <taxon>Vibrio</taxon>
    </lineage>
</organism>
<sequence length="64" mass="7659">MSIKHKGKVSASVYNRALKALQTVRPRRMKESGFLSIKVNYQYRLLNRGKGWELMTHERYNRYV</sequence>
<proteinExistence type="predicted"/>
<reference evidence="2" key="1">
    <citation type="submission" date="2016-10" db="EMBL/GenBank/DDBJ databases">
        <title>The High Quality Genome of Vibrio alginolyticus K01M1.</title>
        <authorList>
            <person name="Wendling C."/>
            <person name="Chibani C.M."/>
            <person name="Hertel R."/>
            <person name="Sproer C."/>
            <person name="Bunk B."/>
            <person name="Overmann J."/>
            <person name="Roth O."/>
            <person name="Liesegang H."/>
        </authorList>
    </citation>
    <scope>NUCLEOTIDE SEQUENCE</scope>
    <source>
        <strain evidence="2">K05K4</strain>
    </source>
</reference>
<name>A0A1W6TIR7_VIBAL</name>
<evidence type="ECO:0000313" key="2">
    <source>
        <dbReference type="EMBL" id="ARP20731.1"/>
    </source>
</evidence>
<evidence type="ECO:0000259" key="1">
    <source>
        <dbReference type="Pfam" id="PF24732"/>
    </source>
</evidence>
<dbReference type="Pfam" id="PF24732">
    <property type="entry name" value="ParE_like"/>
    <property type="match status" value="1"/>
</dbReference>
<dbReference type="InterPro" id="IPR056925">
    <property type="entry name" value="ParE-like"/>
</dbReference>
<protein>
    <recommendedName>
        <fullName evidence="1">ParE-like toxin domain-containing protein</fullName>
    </recommendedName>
</protein>
<accession>A0A1W6TIR7</accession>
<dbReference type="AlphaFoldDB" id="A0A1W6TIR7"/>
<feature type="domain" description="ParE-like toxin" evidence="1">
    <location>
        <begin position="22"/>
        <end position="62"/>
    </location>
</feature>
<dbReference type="RefSeq" id="WP_062866751.1">
    <property type="nucleotide sequence ID" value="NZ_CP017890.1"/>
</dbReference>
<dbReference type="EMBL" id="CP017903">
    <property type="protein sequence ID" value="ARP20731.1"/>
    <property type="molecule type" value="Genomic_DNA"/>
</dbReference>
<gene>
    <name evidence="2" type="ORF">K05K4_40070</name>
</gene>